<dbReference type="AlphaFoldDB" id="A0A1G6A441"/>
<evidence type="ECO:0000313" key="3">
    <source>
        <dbReference type="EMBL" id="SDB03231.1"/>
    </source>
</evidence>
<keyword evidence="4" id="KW-1185">Reference proteome</keyword>
<dbReference type="STRING" id="1732.SAMN02910417_00243"/>
<evidence type="ECO:0000256" key="1">
    <source>
        <dbReference type="SAM" id="MobiDB-lite"/>
    </source>
</evidence>
<protein>
    <recommendedName>
        <fullName evidence="5">Lipoprotein</fullName>
    </recommendedName>
</protein>
<dbReference type="Proteomes" id="UP000199228">
    <property type="component" value="Unassembled WGS sequence"/>
</dbReference>
<feature type="compositionally biased region" description="Polar residues" evidence="1">
    <location>
        <begin position="29"/>
        <end position="53"/>
    </location>
</feature>
<feature type="signal peptide" evidence="2">
    <location>
        <begin position="1"/>
        <end position="24"/>
    </location>
</feature>
<gene>
    <name evidence="3" type="ORF">SAMN02910417_00243</name>
</gene>
<reference evidence="3 4" key="1">
    <citation type="submission" date="2016-10" db="EMBL/GenBank/DDBJ databases">
        <authorList>
            <person name="de Groot N.N."/>
        </authorList>
    </citation>
    <scope>NUCLEOTIDE SEQUENCE [LARGE SCALE GENOMIC DNA]</scope>
    <source>
        <strain evidence="3 4">DSM 3217</strain>
    </source>
</reference>
<feature type="region of interest" description="Disordered" evidence="1">
    <location>
        <begin position="29"/>
        <end position="76"/>
    </location>
</feature>
<evidence type="ECO:0000256" key="2">
    <source>
        <dbReference type="SAM" id="SignalP"/>
    </source>
</evidence>
<accession>A0A1G6A441</accession>
<dbReference type="RefSeq" id="WP_090171276.1">
    <property type="nucleotide sequence ID" value="NZ_FMXR01000004.1"/>
</dbReference>
<proteinExistence type="predicted"/>
<dbReference type="EMBL" id="FMXR01000004">
    <property type="protein sequence ID" value="SDB03231.1"/>
    <property type="molecule type" value="Genomic_DNA"/>
</dbReference>
<keyword evidence="2" id="KW-0732">Signal</keyword>
<organism evidence="3 4">
    <name type="scientific">Eubacterium oxidoreducens</name>
    <dbReference type="NCBI Taxonomy" id="1732"/>
    <lineage>
        <taxon>Bacteria</taxon>
        <taxon>Bacillati</taxon>
        <taxon>Bacillota</taxon>
        <taxon>Clostridia</taxon>
        <taxon>Eubacteriales</taxon>
        <taxon>Eubacteriaceae</taxon>
        <taxon>Eubacterium</taxon>
    </lineage>
</organism>
<dbReference type="PROSITE" id="PS51257">
    <property type="entry name" value="PROKAR_LIPOPROTEIN"/>
    <property type="match status" value="1"/>
</dbReference>
<evidence type="ECO:0000313" key="4">
    <source>
        <dbReference type="Proteomes" id="UP000199228"/>
    </source>
</evidence>
<feature type="chain" id="PRO_5038346078" description="Lipoprotein" evidence="2">
    <location>
        <begin position="25"/>
        <end position="181"/>
    </location>
</feature>
<feature type="compositionally biased region" description="Low complexity" evidence="1">
    <location>
        <begin position="54"/>
        <end position="76"/>
    </location>
</feature>
<evidence type="ECO:0008006" key="5">
    <source>
        <dbReference type="Google" id="ProtNLM"/>
    </source>
</evidence>
<name>A0A1G6A441_EUBOX</name>
<sequence>MKNHYLSRFIVFTISAAFVFGLTACGNATDSRNSDSSTEASFTAISSENSAGLSSDDSLTAPSDTDTDTSSDVSENTTADINNALSGILAAINSQVQPETAGSTINAQACAQELMDWGYETGSDSAEIENTIVTFMSTLSADDANNFKERLELVDQQYQSMIKDSDSIEAVETVMEQAGLR</sequence>